<accession>A0A8S5SCU2</accession>
<organism evidence="1">
    <name type="scientific">Siphoviridae sp. ctt1f11</name>
    <dbReference type="NCBI Taxonomy" id="2827959"/>
    <lineage>
        <taxon>Viruses</taxon>
        <taxon>Duplodnaviria</taxon>
        <taxon>Heunggongvirae</taxon>
        <taxon>Uroviricota</taxon>
        <taxon>Caudoviricetes</taxon>
    </lineage>
</organism>
<proteinExistence type="predicted"/>
<protein>
    <submittedName>
        <fullName evidence="1">Uncharacterized protein</fullName>
    </submittedName>
</protein>
<dbReference type="EMBL" id="BK032573">
    <property type="protein sequence ID" value="DAF48766.1"/>
    <property type="molecule type" value="Genomic_DNA"/>
</dbReference>
<reference evidence="1" key="1">
    <citation type="journal article" date="2021" name="Proc. Natl. Acad. Sci. U.S.A.">
        <title>A Catalog of Tens of Thousands of Viruses from Human Metagenomes Reveals Hidden Associations with Chronic Diseases.</title>
        <authorList>
            <person name="Tisza M.J."/>
            <person name="Buck C.B."/>
        </authorList>
    </citation>
    <scope>NUCLEOTIDE SEQUENCE</scope>
    <source>
        <strain evidence="1">Ctt1f11</strain>
    </source>
</reference>
<sequence length="126" mass="14217">MFAVNGDLILKKALDDAIYPQVKTYAGKLPDLESAPREFCVYSVSSMPSQTYQDDMLVAGQDKIILRYYHTRSMNLKEVRAREREILNALLNAEFTCPGGAFELGDIDGIGYETTGYELLYFSWGL</sequence>
<name>A0A8S5SCU2_9CAUD</name>
<evidence type="ECO:0000313" key="1">
    <source>
        <dbReference type="EMBL" id="DAF48766.1"/>
    </source>
</evidence>